<sequence length="312" mass="33282">MALALAALLSSGLLVSPASPPAARRLPTRPRTPSTTLAAVDLFAEPLPPSVGGKLLLAPAPNFPPSLESPPAALPASITPFPALADVFLAPLAPADLAAALSLALALLLGPDFLLAPAGLVSRDGIRPGRALERVLGERLEPDAPWLRDRREGLAADAPLAIKAIAALLFGAAGLLLERLLLLALEDVSFVLSVGICACIGAGLLEVIRDPLPTREERDWNRKLVDEFFVFASERLQPTGRCHESEIVRAFRAYYPRYRRSDMRRTEDGVSLPDERVAALVRSWNGEVGRPAVRTPAGYWKGISVAPAERDA</sequence>
<gene>
    <name evidence="2" type="ORF">AB1Y20_013854</name>
</gene>
<name>A0AB34IFN0_PRYPA</name>
<reference evidence="2 3" key="1">
    <citation type="journal article" date="2024" name="Science">
        <title>Giant polyketide synthase enzymes in the biosynthesis of giant marine polyether toxins.</title>
        <authorList>
            <person name="Fallon T.R."/>
            <person name="Shende V.V."/>
            <person name="Wierzbicki I.H."/>
            <person name="Pendleton A.L."/>
            <person name="Watervoot N.F."/>
            <person name="Auber R.P."/>
            <person name="Gonzalez D.J."/>
            <person name="Wisecaver J.H."/>
            <person name="Moore B.S."/>
        </authorList>
    </citation>
    <scope>NUCLEOTIDE SEQUENCE [LARGE SCALE GENOMIC DNA]</scope>
    <source>
        <strain evidence="2 3">12B1</strain>
    </source>
</reference>
<dbReference type="AlphaFoldDB" id="A0AB34IFN0"/>
<protein>
    <submittedName>
        <fullName evidence="2">Uncharacterized protein</fullName>
    </submittedName>
</protein>
<keyword evidence="3" id="KW-1185">Reference proteome</keyword>
<proteinExistence type="predicted"/>
<keyword evidence="1" id="KW-0732">Signal</keyword>
<dbReference type="Proteomes" id="UP001515480">
    <property type="component" value="Unassembled WGS sequence"/>
</dbReference>
<accession>A0AB34IFN0</accession>
<feature type="signal peptide" evidence="1">
    <location>
        <begin position="1"/>
        <end position="18"/>
    </location>
</feature>
<evidence type="ECO:0000313" key="2">
    <source>
        <dbReference type="EMBL" id="KAL1498533.1"/>
    </source>
</evidence>
<comment type="caution">
    <text evidence="2">The sequence shown here is derived from an EMBL/GenBank/DDBJ whole genome shotgun (WGS) entry which is preliminary data.</text>
</comment>
<evidence type="ECO:0000256" key="1">
    <source>
        <dbReference type="SAM" id="SignalP"/>
    </source>
</evidence>
<feature type="chain" id="PRO_5044248275" evidence="1">
    <location>
        <begin position="19"/>
        <end position="312"/>
    </location>
</feature>
<evidence type="ECO:0000313" key="3">
    <source>
        <dbReference type="Proteomes" id="UP001515480"/>
    </source>
</evidence>
<dbReference type="EMBL" id="JBGBPQ010000027">
    <property type="protein sequence ID" value="KAL1498533.1"/>
    <property type="molecule type" value="Genomic_DNA"/>
</dbReference>
<organism evidence="2 3">
    <name type="scientific">Prymnesium parvum</name>
    <name type="common">Toxic golden alga</name>
    <dbReference type="NCBI Taxonomy" id="97485"/>
    <lineage>
        <taxon>Eukaryota</taxon>
        <taxon>Haptista</taxon>
        <taxon>Haptophyta</taxon>
        <taxon>Prymnesiophyceae</taxon>
        <taxon>Prymnesiales</taxon>
        <taxon>Prymnesiaceae</taxon>
        <taxon>Prymnesium</taxon>
    </lineage>
</organism>